<dbReference type="EMBL" id="CAKOAT010274821">
    <property type="protein sequence ID" value="CAH8359832.1"/>
    <property type="molecule type" value="Genomic_DNA"/>
</dbReference>
<evidence type="ECO:0000313" key="3">
    <source>
        <dbReference type="Proteomes" id="UP001642260"/>
    </source>
</evidence>
<name>A0ABC8KMQ8_ERUVS</name>
<protein>
    <submittedName>
        <fullName evidence="2">Uncharacterized protein</fullName>
    </submittedName>
</protein>
<dbReference type="Proteomes" id="UP001642260">
    <property type="component" value="Unassembled WGS sequence"/>
</dbReference>
<reference evidence="2 3" key="1">
    <citation type="submission" date="2022-03" db="EMBL/GenBank/DDBJ databases">
        <authorList>
            <person name="Macdonald S."/>
            <person name="Ahmed S."/>
            <person name="Newling K."/>
        </authorList>
    </citation>
    <scope>NUCLEOTIDE SEQUENCE [LARGE SCALE GENOMIC DNA]</scope>
</reference>
<keyword evidence="3" id="KW-1185">Reference proteome</keyword>
<dbReference type="PANTHER" id="PTHR31197:SF12">
    <property type="entry name" value="OS02G0770600 PROTEIN"/>
    <property type="match status" value="1"/>
</dbReference>
<dbReference type="Pfam" id="PF07800">
    <property type="entry name" value="DUF1644"/>
    <property type="match status" value="1"/>
</dbReference>
<evidence type="ECO:0000256" key="1">
    <source>
        <dbReference type="SAM" id="MobiDB-lite"/>
    </source>
</evidence>
<evidence type="ECO:0000313" key="2">
    <source>
        <dbReference type="EMBL" id="CAH8359832.1"/>
    </source>
</evidence>
<proteinExistence type="predicted"/>
<dbReference type="InterPro" id="IPR012866">
    <property type="entry name" value="DUF1644"/>
</dbReference>
<feature type="region of interest" description="Disordered" evidence="1">
    <location>
        <begin position="305"/>
        <end position="369"/>
    </location>
</feature>
<gene>
    <name evidence="2" type="ORF">ERUC_LOCUS25588</name>
</gene>
<sequence length="369" mass="41909">MTRGVRKEKLRNQSFGGGTSTGISQLTLPLRSIYSTNPNLQNPFLRCDFVIMAKATRTRRRIHARRLKARPYKTQSSNRRVESNVFAKDCSKCLEKKDYENVICSVCMECPHNAVLLLCSSHDKGCRPYMCGTSFRYSNCLDQYKKASAKLKTTSINKSELGNLTCPLCRGQVKGWTIVQPARDFLNLKKRICMQEECVFAGSFKELRKHMKIDHPCAKPREVDPDVEENWRRLEIEQDRDDVISTVISMLPGSTVFGDYVIETNNPYGSEEGREHHAGFGRSLWSVVIMMHGLGAGAIRIQTRHSDSDSNDLTTHRGTSETAVSGDEEEDTNSNSLASRMRRQGRVLLGRSGRRRRNREANQSRDPPR</sequence>
<feature type="compositionally biased region" description="Basic and acidic residues" evidence="1">
    <location>
        <begin position="359"/>
        <end position="369"/>
    </location>
</feature>
<feature type="compositionally biased region" description="Basic and acidic residues" evidence="1">
    <location>
        <begin position="305"/>
        <end position="319"/>
    </location>
</feature>
<organism evidence="2 3">
    <name type="scientific">Eruca vesicaria subsp. sativa</name>
    <name type="common">Garden rocket</name>
    <name type="synonym">Eruca sativa</name>
    <dbReference type="NCBI Taxonomy" id="29727"/>
    <lineage>
        <taxon>Eukaryota</taxon>
        <taxon>Viridiplantae</taxon>
        <taxon>Streptophyta</taxon>
        <taxon>Embryophyta</taxon>
        <taxon>Tracheophyta</taxon>
        <taxon>Spermatophyta</taxon>
        <taxon>Magnoliopsida</taxon>
        <taxon>eudicotyledons</taxon>
        <taxon>Gunneridae</taxon>
        <taxon>Pentapetalae</taxon>
        <taxon>rosids</taxon>
        <taxon>malvids</taxon>
        <taxon>Brassicales</taxon>
        <taxon>Brassicaceae</taxon>
        <taxon>Brassiceae</taxon>
        <taxon>Eruca</taxon>
    </lineage>
</organism>
<comment type="caution">
    <text evidence="2">The sequence shown here is derived from an EMBL/GenBank/DDBJ whole genome shotgun (WGS) entry which is preliminary data.</text>
</comment>
<accession>A0ABC8KMQ8</accession>
<dbReference type="PANTHER" id="PTHR31197">
    <property type="entry name" value="OS01G0612600 PROTEIN"/>
    <property type="match status" value="1"/>
</dbReference>
<dbReference type="AlphaFoldDB" id="A0ABC8KMQ8"/>